<dbReference type="InterPro" id="IPR004590">
    <property type="entry name" value="ssDNA_annealing_RecT"/>
</dbReference>
<proteinExistence type="predicted"/>
<dbReference type="GO" id="GO:0003677">
    <property type="term" value="F:DNA binding"/>
    <property type="evidence" value="ECO:0007669"/>
    <property type="project" value="InterPro"/>
</dbReference>
<sequence>MGQIAQQAQGQQMVEMTPKKNLQMLMRKSWPRIASVVGNNISPDRLYQMCVSAINKTPKLAECSPRSVLSCFMTCSALGLEPSNVDGLGRAYVLPFYNKKSGGMEAT</sequence>
<accession>A0AA43P9R5</accession>
<dbReference type="Proteomes" id="UP001161916">
    <property type="component" value="Unassembled WGS sequence"/>
</dbReference>
<gene>
    <name evidence="1" type="ORF">OB951_11495</name>
</gene>
<evidence type="ECO:0000313" key="1">
    <source>
        <dbReference type="EMBL" id="MDH7891206.1"/>
    </source>
</evidence>
<name>A0AA43P9R5_9BIFI</name>
<evidence type="ECO:0000313" key="2">
    <source>
        <dbReference type="Proteomes" id="UP001161916"/>
    </source>
</evidence>
<feature type="non-terminal residue" evidence="1">
    <location>
        <position position="107"/>
    </location>
</feature>
<dbReference type="AlphaFoldDB" id="A0AA43P9R5"/>
<reference evidence="1" key="2">
    <citation type="journal article" date="2023" name="Gut Microbes">
        <title>Characterization of Bifidobacterium kashiwanohense that utilizes both milk- and plant-derived oligosaccharides.</title>
        <authorList>
            <person name="Orihara K."/>
            <person name="Yahagi K."/>
            <person name="Saito Y."/>
            <person name="Watanabe Y."/>
            <person name="Sasai T."/>
            <person name="Hara T."/>
            <person name="Tsukuda N."/>
            <person name="Oki K."/>
            <person name="Fujimoto J."/>
            <person name="Matsuki T."/>
        </authorList>
    </citation>
    <scope>NUCLEOTIDE SEQUENCE</scope>
    <source>
        <strain evidence="1">YIT 13062</strain>
    </source>
</reference>
<reference evidence="1" key="1">
    <citation type="submission" date="2022-09" db="EMBL/GenBank/DDBJ databases">
        <authorList>
            <person name="Orihara K."/>
        </authorList>
    </citation>
    <scope>NUCLEOTIDE SEQUENCE</scope>
    <source>
        <strain evidence="1">YIT 13062</strain>
    </source>
</reference>
<dbReference type="NCBIfam" id="TIGR00616">
    <property type="entry name" value="rect"/>
    <property type="match status" value="1"/>
</dbReference>
<organism evidence="1 2">
    <name type="scientific">Bifidobacterium catenulatum subsp. kashiwanohense</name>
    <dbReference type="NCBI Taxonomy" id="630129"/>
    <lineage>
        <taxon>Bacteria</taxon>
        <taxon>Bacillati</taxon>
        <taxon>Actinomycetota</taxon>
        <taxon>Actinomycetes</taxon>
        <taxon>Bifidobacteriales</taxon>
        <taxon>Bifidobacteriaceae</taxon>
        <taxon>Bifidobacterium</taxon>
    </lineage>
</organism>
<dbReference type="EMBL" id="JAOPMH010000031">
    <property type="protein sequence ID" value="MDH7891206.1"/>
    <property type="molecule type" value="Genomic_DNA"/>
</dbReference>
<protein>
    <submittedName>
        <fullName evidence="1">Recombinase RecT</fullName>
    </submittedName>
</protein>
<comment type="caution">
    <text evidence="1">The sequence shown here is derived from an EMBL/GenBank/DDBJ whole genome shotgun (WGS) entry which is preliminary data.</text>
</comment>
<dbReference type="RefSeq" id="WP_281106245.1">
    <property type="nucleotide sequence ID" value="NZ_JAOPMH010000031.1"/>
</dbReference>
<dbReference type="GO" id="GO:0006259">
    <property type="term" value="P:DNA metabolic process"/>
    <property type="evidence" value="ECO:0007669"/>
    <property type="project" value="InterPro"/>
</dbReference>
<dbReference type="Pfam" id="PF03837">
    <property type="entry name" value="RecT"/>
    <property type="match status" value="1"/>
</dbReference>
<dbReference type="InterPro" id="IPR018330">
    <property type="entry name" value="RecT_fam"/>
</dbReference>